<protein>
    <submittedName>
        <fullName evidence="3">Uncharacterized protein</fullName>
    </submittedName>
</protein>
<dbReference type="VEuPathDB" id="VectorBase:RSAN_046592"/>
<organism evidence="3 4">
    <name type="scientific">Rhipicephalus sanguineus</name>
    <name type="common">Brown dog tick</name>
    <name type="synonym">Ixodes sanguineus</name>
    <dbReference type="NCBI Taxonomy" id="34632"/>
    <lineage>
        <taxon>Eukaryota</taxon>
        <taxon>Metazoa</taxon>
        <taxon>Ecdysozoa</taxon>
        <taxon>Arthropoda</taxon>
        <taxon>Chelicerata</taxon>
        <taxon>Arachnida</taxon>
        <taxon>Acari</taxon>
        <taxon>Parasitiformes</taxon>
        <taxon>Ixodida</taxon>
        <taxon>Ixodoidea</taxon>
        <taxon>Ixodidae</taxon>
        <taxon>Rhipicephalinae</taxon>
        <taxon>Rhipicephalus</taxon>
        <taxon>Rhipicephalus</taxon>
    </lineage>
</organism>
<gene>
    <name evidence="3" type="ORF">HPB52_017593</name>
</gene>
<accession>A0A9D4PUL2</accession>
<keyword evidence="4" id="KW-1185">Reference proteome</keyword>
<dbReference type="AlphaFoldDB" id="A0A9D4PUL2"/>
<dbReference type="PANTHER" id="PTHR10933:SF9">
    <property type="entry name" value="IMMUNOGLOBULIN-BINDING PROTEIN 1"/>
    <property type="match status" value="1"/>
</dbReference>
<dbReference type="EMBL" id="JABSTV010001251">
    <property type="protein sequence ID" value="KAH7952055.1"/>
    <property type="molecule type" value="Genomic_DNA"/>
</dbReference>
<sequence length="126" mass="14750">MNASKVYFRDFLTRCRNYGVTSYELPEAKDDDSPEEKPAASPKKSETDNLLDACRKRKEKIARFTEQKAMEERQRQLKDLISNATADDEVVREYYTVLLKYWVNNAIEELRSIEDLMAFLKQVSLS</sequence>
<dbReference type="Pfam" id="PF04177">
    <property type="entry name" value="TAP42"/>
    <property type="match status" value="1"/>
</dbReference>
<dbReference type="GO" id="GO:0009966">
    <property type="term" value="P:regulation of signal transduction"/>
    <property type="evidence" value="ECO:0007669"/>
    <property type="project" value="InterPro"/>
</dbReference>
<dbReference type="GO" id="GO:0035303">
    <property type="term" value="P:regulation of dephosphorylation"/>
    <property type="evidence" value="ECO:0007669"/>
    <property type="project" value="TreeGrafter"/>
</dbReference>
<dbReference type="InterPro" id="IPR038511">
    <property type="entry name" value="TAP42/TAP46-like_sf"/>
</dbReference>
<feature type="coiled-coil region" evidence="1">
    <location>
        <begin position="67"/>
        <end position="123"/>
    </location>
</feature>
<dbReference type="PANTHER" id="PTHR10933">
    <property type="entry name" value="IMMUNOGLOBULIN-BINDING PROTEIN 1"/>
    <property type="match status" value="1"/>
</dbReference>
<evidence type="ECO:0000313" key="4">
    <source>
        <dbReference type="Proteomes" id="UP000821837"/>
    </source>
</evidence>
<reference evidence="3" key="2">
    <citation type="submission" date="2021-09" db="EMBL/GenBank/DDBJ databases">
        <authorList>
            <person name="Jia N."/>
            <person name="Wang J."/>
            <person name="Shi W."/>
            <person name="Du L."/>
            <person name="Sun Y."/>
            <person name="Zhan W."/>
            <person name="Jiang J."/>
            <person name="Wang Q."/>
            <person name="Zhang B."/>
            <person name="Ji P."/>
            <person name="Sakyi L.B."/>
            <person name="Cui X."/>
            <person name="Yuan T."/>
            <person name="Jiang B."/>
            <person name="Yang W."/>
            <person name="Lam T.T.-Y."/>
            <person name="Chang Q."/>
            <person name="Ding S."/>
            <person name="Wang X."/>
            <person name="Zhu J."/>
            <person name="Ruan X."/>
            <person name="Zhao L."/>
            <person name="Wei J."/>
            <person name="Que T."/>
            <person name="Du C."/>
            <person name="Cheng J."/>
            <person name="Dai P."/>
            <person name="Han X."/>
            <person name="Huang E."/>
            <person name="Gao Y."/>
            <person name="Liu J."/>
            <person name="Shao H."/>
            <person name="Ye R."/>
            <person name="Li L."/>
            <person name="Wei W."/>
            <person name="Wang X."/>
            <person name="Wang C."/>
            <person name="Huo Q."/>
            <person name="Li W."/>
            <person name="Guo W."/>
            <person name="Chen H."/>
            <person name="Chen S."/>
            <person name="Zhou L."/>
            <person name="Zhou L."/>
            <person name="Ni X."/>
            <person name="Tian J."/>
            <person name="Zhou Y."/>
            <person name="Sheng Y."/>
            <person name="Liu T."/>
            <person name="Pan Y."/>
            <person name="Xia L."/>
            <person name="Li J."/>
            <person name="Zhao F."/>
            <person name="Cao W."/>
        </authorList>
    </citation>
    <scope>NUCLEOTIDE SEQUENCE</scope>
    <source>
        <strain evidence="3">Rsan-2018</strain>
        <tissue evidence="3">Larvae</tissue>
    </source>
</reference>
<reference evidence="3" key="1">
    <citation type="journal article" date="2020" name="Cell">
        <title>Large-Scale Comparative Analyses of Tick Genomes Elucidate Their Genetic Diversity and Vector Capacities.</title>
        <authorList>
            <consortium name="Tick Genome and Microbiome Consortium (TIGMIC)"/>
            <person name="Jia N."/>
            <person name="Wang J."/>
            <person name="Shi W."/>
            <person name="Du L."/>
            <person name="Sun Y."/>
            <person name="Zhan W."/>
            <person name="Jiang J.F."/>
            <person name="Wang Q."/>
            <person name="Zhang B."/>
            <person name="Ji P."/>
            <person name="Bell-Sakyi L."/>
            <person name="Cui X.M."/>
            <person name="Yuan T.T."/>
            <person name="Jiang B.G."/>
            <person name="Yang W.F."/>
            <person name="Lam T.T."/>
            <person name="Chang Q.C."/>
            <person name="Ding S.J."/>
            <person name="Wang X.J."/>
            <person name="Zhu J.G."/>
            <person name="Ruan X.D."/>
            <person name="Zhao L."/>
            <person name="Wei J.T."/>
            <person name="Ye R.Z."/>
            <person name="Que T.C."/>
            <person name="Du C.H."/>
            <person name="Zhou Y.H."/>
            <person name="Cheng J.X."/>
            <person name="Dai P.F."/>
            <person name="Guo W.B."/>
            <person name="Han X.H."/>
            <person name="Huang E.J."/>
            <person name="Li L.F."/>
            <person name="Wei W."/>
            <person name="Gao Y.C."/>
            <person name="Liu J.Z."/>
            <person name="Shao H.Z."/>
            <person name="Wang X."/>
            <person name="Wang C.C."/>
            <person name="Yang T.C."/>
            <person name="Huo Q.B."/>
            <person name="Li W."/>
            <person name="Chen H.Y."/>
            <person name="Chen S.E."/>
            <person name="Zhou L.G."/>
            <person name="Ni X.B."/>
            <person name="Tian J.H."/>
            <person name="Sheng Y."/>
            <person name="Liu T."/>
            <person name="Pan Y.S."/>
            <person name="Xia L.Y."/>
            <person name="Li J."/>
            <person name="Zhao F."/>
            <person name="Cao W.C."/>
        </authorList>
    </citation>
    <scope>NUCLEOTIDE SEQUENCE</scope>
    <source>
        <strain evidence="3">Rsan-2018</strain>
    </source>
</reference>
<proteinExistence type="predicted"/>
<dbReference type="Proteomes" id="UP000821837">
    <property type="component" value="Chromosome 5"/>
</dbReference>
<evidence type="ECO:0000313" key="3">
    <source>
        <dbReference type="EMBL" id="KAH7952055.1"/>
    </source>
</evidence>
<dbReference type="InterPro" id="IPR007304">
    <property type="entry name" value="TAP46-like"/>
</dbReference>
<feature type="region of interest" description="Disordered" evidence="2">
    <location>
        <begin position="23"/>
        <end position="50"/>
    </location>
</feature>
<name>A0A9D4PUL2_RHISA</name>
<feature type="compositionally biased region" description="Basic and acidic residues" evidence="2">
    <location>
        <begin position="35"/>
        <end position="47"/>
    </location>
</feature>
<dbReference type="GO" id="GO:0051721">
    <property type="term" value="F:protein phosphatase 2A binding"/>
    <property type="evidence" value="ECO:0007669"/>
    <property type="project" value="TreeGrafter"/>
</dbReference>
<dbReference type="GO" id="GO:0005829">
    <property type="term" value="C:cytosol"/>
    <property type="evidence" value="ECO:0007669"/>
    <property type="project" value="TreeGrafter"/>
</dbReference>
<evidence type="ECO:0000256" key="1">
    <source>
        <dbReference type="SAM" id="Coils"/>
    </source>
</evidence>
<keyword evidence="1" id="KW-0175">Coiled coil</keyword>
<comment type="caution">
    <text evidence="3">The sequence shown here is derived from an EMBL/GenBank/DDBJ whole genome shotgun (WGS) entry which is preliminary data.</text>
</comment>
<dbReference type="Gene3D" id="1.25.40.540">
    <property type="entry name" value="TAP42-like family"/>
    <property type="match status" value="1"/>
</dbReference>
<evidence type="ECO:0000256" key="2">
    <source>
        <dbReference type="SAM" id="MobiDB-lite"/>
    </source>
</evidence>